<dbReference type="SUPFAM" id="SSF82171">
    <property type="entry name" value="DPP6 N-terminal domain-like"/>
    <property type="match status" value="1"/>
</dbReference>
<dbReference type="Proteomes" id="UP000823619">
    <property type="component" value="Unassembled WGS sequence"/>
</dbReference>
<organism evidence="1 2">
    <name type="scientific">Candidatus Cryptobacteroides merdavium</name>
    <dbReference type="NCBI Taxonomy" id="2840769"/>
    <lineage>
        <taxon>Bacteria</taxon>
        <taxon>Pseudomonadati</taxon>
        <taxon>Bacteroidota</taxon>
        <taxon>Bacteroidia</taxon>
        <taxon>Bacteroidales</taxon>
        <taxon>Candidatus Cryptobacteroides</taxon>
    </lineage>
</organism>
<evidence type="ECO:0000313" key="1">
    <source>
        <dbReference type="EMBL" id="MBO8444631.1"/>
    </source>
</evidence>
<name>A0A9D9HAS9_9BACT</name>
<dbReference type="Pfam" id="PF07676">
    <property type="entry name" value="PD40"/>
    <property type="match status" value="1"/>
</dbReference>
<dbReference type="Gene3D" id="2.120.10.30">
    <property type="entry name" value="TolB, C-terminal domain"/>
    <property type="match status" value="1"/>
</dbReference>
<dbReference type="InterPro" id="IPR011659">
    <property type="entry name" value="WD40"/>
</dbReference>
<accession>A0A9D9HAS9</accession>
<proteinExistence type="predicted"/>
<sequence>MKFYISGLLAVICSVFYGGQDLIAQEDRTGVLVSQADSLRLEYKFAESVDAYREALASSSDSLVRMDIEDKLLLGENGVNMSGFVSTPSVVARHKFPLDGFYLYYPLQDRSWRPVPNPLDTLGRHPFSRASFVPEGSCEIYFSAPDQAGAMNIYRTEFKDTAWSIPALLNEEMTSSSDEIYPMLSSDGKTLFFASSGLYGVGGYDLYMSSWDEGKGEWGVPVNMGFPYSSPYDDFLFINTPDGKYSIFASNRECSSDSVYVYVLEYDSMPVRREIRDAAALKELCGLVPAGDSAGVDGGASVSGAPIPESVDTRRYMEKMSEVRVLKDSLFNCMSQLDRSRAAIAAASDESERGRLEALLMEYEALIPVLQDTLNKAAAGLQKIEMEFLFNGVVIDPDKIEAEADREVVGASSGFAFTEMTPGEPLSMKFEVPEKKFDYSFMVLPEGRFAEDNTVPDGLVYQIQIFTLSRRATVAQLNGLSPVFEFRTPTGKYIYRAGVFRTYNDVLSKLNAVKKAGFKTAYIVPLKDGQVIRMAEAKAIESSSKPVYQLQMVPSDGTLPEIALQAVSQSGAKDVAKMEQDGKTVFAAGPFYSLRKAEETAAAVRAAGVPEVSVIKIGNISSK</sequence>
<evidence type="ECO:0000313" key="2">
    <source>
        <dbReference type="Proteomes" id="UP000823619"/>
    </source>
</evidence>
<dbReference type="EMBL" id="JADIMO010000032">
    <property type="protein sequence ID" value="MBO8444631.1"/>
    <property type="molecule type" value="Genomic_DNA"/>
</dbReference>
<reference evidence="1" key="2">
    <citation type="journal article" date="2021" name="PeerJ">
        <title>Extensive microbial diversity within the chicken gut microbiome revealed by metagenomics and culture.</title>
        <authorList>
            <person name="Gilroy R."/>
            <person name="Ravi A."/>
            <person name="Getino M."/>
            <person name="Pursley I."/>
            <person name="Horton D.L."/>
            <person name="Alikhan N.F."/>
            <person name="Baker D."/>
            <person name="Gharbi K."/>
            <person name="Hall N."/>
            <person name="Watson M."/>
            <person name="Adriaenssens E.M."/>
            <person name="Foster-Nyarko E."/>
            <person name="Jarju S."/>
            <person name="Secka A."/>
            <person name="Antonio M."/>
            <person name="Oren A."/>
            <person name="Chaudhuri R.R."/>
            <person name="La Ragione R."/>
            <person name="Hildebrand F."/>
            <person name="Pallen M.J."/>
        </authorList>
    </citation>
    <scope>NUCLEOTIDE SEQUENCE</scope>
    <source>
        <strain evidence="1">D5-748</strain>
    </source>
</reference>
<protein>
    <submittedName>
        <fullName evidence="1">PD40 domain-containing protein</fullName>
    </submittedName>
</protein>
<dbReference type="AlphaFoldDB" id="A0A9D9HAS9"/>
<gene>
    <name evidence="1" type="ORF">IAC23_02905</name>
</gene>
<dbReference type="InterPro" id="IPR011042">
    <property type="entry name" value="6-blade_b-propeller_TolB-like"/>
</dbReference>
<reference evidence="1" key="1">
    <citation type="submission" date="2020-10" db="EMBL/GenBank/DDBJ databases">
        <authorList>
            <person name="Gilroy R."/>
        </authorList>
    </citation>
    <scope>NUCLEOTIDE SEQUENCE</scope>
    <source>
        <strain evidence="1">D5-748</strain>
    </source>
</reference>
<comment type="caution">
    <text evidence="1">The sequence shown here is derived from an EMBL/GenBank/DDBJ whole genome shotgun (WGS) entry which is preliminary data.</text>
</comment>